<keyword evidence="1" id="KW-0812">Transmembrane</keyword>
<proteinExistence type="predicted"/>
<name>A0A2M3ZP87_9DIPT</name>
<keyword evidence="1" id="KW-1133">Transmembrane helix</keyword>
<reference evidence="2" key="1">
    <citation type="submission" date="2018-01" db="EMBL/GenBank/DDBJ databases">
        <title>An insight into the sialome of Amazonian anophelines.</title>
        <authorList>
            <person name="Ribeiro J.M."/>
            <person name="Scarpassa V."/>
            <person name="Calvo E."/>
        </authorList>
    </citation>
    <scope>NUCLEOTIDE SEQUENCE</scope>
    <source>
        <tissue evidence="2">Salivary glands</tissue>
    </source>
</reference>
<evidence type="ECO:0000256" key="1">
    <source>
        <dbReference type="SAM" id="Phobius"/>
    </source>
</evidence>
<dbReference type="EMBL" id="GGFM01009564">
    <property type="protein sequence ID" value="MBW30315.1"/>
    <property type="molecule type" value="Transcribed_RNA"/>
</dbReference>
<accession>A0A2M3ZP87</accession>
<keyword evidence="1" id="KW-0472">Membrane</keyword>
<evidence type="ECO:0000313" key="2">
    <source>
        <dbReference type="EMBL" id="MBW30315.1"/>
    </source>
</evidence>
<sequence length="183" mass="20917">MNRRSGLHRVVSIVLRSLLFFALLGAFTLLLRHPGVQIFLMVSRWGPSLIHRVGRAADGGHGSIAQRPVLDRWILFFENVREHLYAGTRRRGCCRWNETFYRRFLTHLLILARVVSCTGRGIKGIIVQRGRHHMNGGGGGGDASGRRHRSFVWYFDYMLLLLLARVRRSGRLLLMLLCLNALS</sequence>
<protein>
    <submittedName>
        <fullName evidence="2">Putative secreted peptide</fullName>
    </submittedName>
</protein>
<organism evidence="2">
    <name type="scientific">Anopheles braziliensis</name>
    <dbReference type="NCBI Taxonomy" id="58242"/>
    <lineage>
        <taxon>Eukaryota</taxon>
        <taxon>Metazoa</taxon>
        <taxon>Ecdysozoa</taxon>
        <taxon>Arthropoda</taxon>
        <taxon>Hexapoda</taxon>
        <taxon>Insecta</taxon>
        <taxon>Pterygota</taxon>
        <taxon>Neoptera</taxon>
        <taxon>Endopterygota</taxon>
        <taxon>Diptera</taxon>
        <taxon>Nematocera</taxon>
        <taxon>Culicoidea</taxon>
        <taxon>Culicidae</taxon>
        <taxon>Anophelinae</taxon>
        <taxon>Anopheles</taxon>
    </lineage>
</organism>
<feature type="transmembrane region" description="Helical" evidence="1">
    <location>
        <begin position="12"/>
        <end position="31"/>
    </location>
</feature>
<dbReference type="AlphaFoldDB" id="A0A2M3ZP87"/>